<evidence type="ECO:0000256" key="1">
    <source>
        <dbReference type="SAM" id="Phobius"/>
    </source>
</evidence>
<evidence type="ECO:0000313" key="2">
    <source>
        <dbReference type="EMBL" id="KUM47347.1"/>
    </source>
</evidence>
<keyword evidence="1" id="KW-1133">Transmembrane helix</keyword>
<keyword evidence="1" id="KW-0472">Membrane</keyword>
<sequence length="99" mass="11121">MHLEDPKHQGKGMAPVYGYRYEVGAYSICGICSIHPLLYYVGGAFTRSTRTIGGASTELKGRRRKEPYYLCADSPLQDSTLSWHFTYAREKPGNKATKN</sequence>
<gene>
    <name evidence="2" type="ORF">ABT39_MTgene5532</name>
</gene>
<dbReference type="AlphaFoldDB" id="A0A124GN09"/>
<name>A0A124GN09_PICGL</name>
<protein>
    <submittedName>
        <fullName evidence="2">Uncharacterized protein</fullName>
    </submittedName>
</protein>
<keyword evidence="2" id="KW-0496">Mitochondrion</keyword>
<dbReference type="EMBL" id="LKAM01000007">
    <property type="protein sequence ID" value="KUM47347.1"/>
    <property type="molecule type" value="Genomic_DNA"/>
</dbReference>
<keyword evidence="1" id="KW-0812">Transmembrane</keyword>
<reference evidence="2" key="1">
    <citation type="journal article" date="2015" name="Genome Biol. Evol.">
        <title>Organellar Genomes of White Spruce (Picea glauca): Assembly and Annotation.</title>
        <authorList>
            <person name="Jackman S.D."/>
            <person name="Warren R.L."/>
            <person name="Gibb E.A."/>
            <person name="Vandervalk B.P."/>
            <person name="Mohamadi H."/>
            <person name="Chu J."/>
            <person name="Raymond A."/>
            <person name="Pleasance S."/>
            <person name="Coope R."/>
            <person name="Wildung M.R."/>
            <person name="Ritland C.E."/>
            <person name="Bousquet J."/>
            <person name="Jones S.J."/>
            <person name="Bohlmann J."/>
            <person name="Birol I."/>
        </authorList>
    </citation>
    <scope>NUCLEOTIDE SEQUENCE [LARGE SCALE GENOMIC DNA]</scope>
    <source>
        <tissue evidence="2">Flushing bud</tissue>
    </source>
</reference>
<comment type="caution">
    <text evidence="2">The sequence shown here is derived from an EMBL/GenBank/DDBJ whole genome shotgun (WGS) entry which is preliminary data.</text>
</comment>
<organism evidence="2">
    <name type="scientific">Picea glauca</name>
    <name type="common">White spruce</name>
    <name type="synonym">Pinus glauca</name>
    <dbReference type="NCBI Taxonomy" id="3330"/>
    <lineage>
        <taxon>Eukaryota</taxon>
        <taxon>Viridiplantae</taxon>
        <taxon>Streptophyta</taxon>
        <taxon>Embryophyta</taxon>
        <taxon>Tracheophyta</taxon>
        <taxon>Spermatophyta</taxon>
        <taxon>Pinopsida</taxon>
        <taxon>Pinidae</taxon>
        <taxon>Conifers I</taxon>
        <taxon>Pinales</taxon>
        <taxon>Pinaceae</taxon>
        <taxon>Picea</taxon>
    </lineage>
</organism>
<feature type="transmembrane region" description="Helical" evidence="1">
    <location>
        <begin position="23"/>
        <end position="41"/>
    </location>
</feature>
<proteinExistence type="predicted"/>
<geneLocation type="mitochondrion" evidence="2"/>
<accession>A0A124GN09</accession>